<proteinExistence type="predicted"/>
<dbReference type="AlphaFoldDB" id="A0A8H6J703"/>
<comment type="caution">
    <text evidence="2">The sequence shown here is derived from an EMBL/GenBank/DDBJ whole genome shotgun (WGS) entry which is preliminary data.</text>
</comment>
<dbReference type="Proteomes" id="UP000639643">
    <property type="component" value="Unassembled WGS sequence"/>
</dbReference>
<feature type="region of interest" description="Disordered" evidence="1">
    <location>
        <begin position="39"/>
        <end position="70"/>
    </location>
</feature>
<accession>A0A8H6J703</accession>
<keyword evidence="3" id="KW-1185">Reference proteome</keyword>
<evidence type="ECO:0000256" key="1">
    <source>
        <dbReference type="SAM" id="MobiDB-lite"/>
    </source>
</evidence>
<gene>
    <name evidence="2" type="ORF">CMUS01_14161</name>
</gene>
<dbReference type="EMBL" id="WIGM01000984">
    <property type="protein sequence ID" value="KAF6807278.1"/>
    <property type="molecule type" value="Genomic_DNA"/>
</dbReference>
<organism evidence="2 3">
    <name type="scientific">Colletotrichum musicola</name>
    <dbReference type="NCBI Taxonomy" id="2175873"/>
    <lineage>
        <taxon>Eukaryota</taxon>
        <taxon>Fungi</taxon>
        <taxon>Dikarya</taxon>
        <taxon>Ascomycota</taxon>
        <taxon>Pezizomycotina</taxon>
        <taxon>Sordariomycetes</taxon>
        <taxon>Hypocreomycetidae</taxon>
        <taxon>Glomerellales</taxon>
        <taxon>Glomerellaceae</taxon>
        <taxon>Colletotrichum</taxon>
        <taxon>Colletotrichum orchidearum species complex</taxon>
    </lineage>
</organism>
<name>A0A8H6J703_9PEZI</name>
<feature type="compositionally biased region" description="Basic and acidic residues" evidence="1">
    <location>
        <begin position="59"/>
        <end position="70"/>
    </location>
</feature>
<sequence length="92" mass="9595">MTPGTPGPCGGHVTLVVTCLGQVVPNTIDIVPDASAACPRSPHHLTTSSLNPEMSLWDDTAHSTDDTGHVGEHVTIAGRSSGSYIHGWRMPP</sequence>
<evidence type="ECO:0000313" key="2">
    <source>
        <dbReference type="EMBL" id="KAF6807278.1"/>
    </source>
</evidence>
<protein>
    <submittedName>
        <fullName evidence="2">Uncharacterized protein</fullName>
    </submittedName>
</protein>
<reference evidence="2" key="1">
    <citation type="journal article" date="2020" name="Phytopathology">
        <title>Genome Sequence Resources of Colletotrichum truncatum, C. plurivorum, C. musicola, and C. sojae: Four Species Pathogenic to Soybean (Glycine max).</title>
        <authorList>
            <person name="Rogerio F."/>
            <person name="Boufleur T.R."/>
            <person name="Ciampi-Guillardi M."/>
            <person name="Sukno S.A."/>
            <person name="Thon M.R."/>
            <person name="Massola Junior N.S."/>
            <person name="Baroncelli R."/>
        </authorList>
    </citation>
    <scope>NUCLEOTIDE SEQUENCE</scope>
    <source>
        <strain evidence="2">LFN0074</strain>
    </source>
</reference>
<evidence type="ECO:0000313" key="3">
    <source>
        <dbReference type="Proteomes" id="UP000639643"/>
    </source>
</evidence>